<evidence type="ECO:0000313" key="2">
    <source>
        <dbReference type="Proteomes" id="UP001500567"/>
    </source>
</evidence>
<accession>A0ABP7SBF4</accession>
<gene>
    <name evidence="1" type="ORF">GCM10022408_22030</name>
</gene>
<sequence length="116" mass="12534">MKHDYFYALGLSLTLLLAGCSKDESGQAKPAPTLTAKETLLTAKNWRITAVVGATTFMGNTITVDGFKQMPACEKDNFYKDNADKTAVTDERATRCSTSAPQTQTATWSFNAAGRS</sequence>
<dbReference type="RefSeq" id="WP_345073028.1">
    <property type="nucleotide sequence ID" value="NZ_BAABDJ010000022.1"/>
</dbReference>
<keyword evidence="2" id="KW-1185">Reference proteome</keyword>
<dbReference type="EMBL" id="BAABDJ010000022">
    <property type="protein sequence ID" value="GAA4009518.1"/>
    <property type="molecule type" value="Genomic_DNA"/>
</dbReference>
<evidence type="ECO:0000313" key="1">
    <source>
        <dbReference type="EMBL" id="GAA4009518.1"/>
    </source>
</evidence>
<organism evidence="1 2">
    <name type="scientific">Hymenobacter fastidiosus</name>
    <dbReference type="NCBI Taxonomy" id="486264"/>
    <lineage>
        <taxon>Bacteria</taxon>
        <taxon>Pseudomonadati</taxon>
        <taxon>Bacteroidota</taxon>
        <taxon>Cytophagia</taxon>
        <taxon>Cytophagales</taxon>
        <taxon>Hymenobacteraceae</taxon>
        <taxon>Hymenobacter</taxon>
    </lineage>
</organism>
<reference evidence="2" key="1">
    <citation type="journal article" date="2019" name="Int. J. Syst. Evol. Microbiol.">
        <title>The Global Catalogue of Microorganisms (GCM) 10K type strain sequencing project: providing services to taxonomists for standard genome sequencing and annotation.</title>
        <authorList>
            <consortium name="The Broad Institute Genomics Platform"/>
            <consortium name="The Broad Institute Genome Sequencing Center for Infectious Disease"/>
            <person name="Wu L."/>
            <person name="Ma J."/>
        </authorList>
    </citation>
    <scope>NUCLEOTIDE SEQUENCE [LARGE SCALE GENOMIC DNA]</scope>
    <source>
        <strain evidence="2">JCM 17224</strain>
    </source>
</reference>
<dbReference type="PROSITE" id="PS51257">
    <property type="entry name" value="PROKAR_LIPOPROTEIN"/>
    <property type="match status" value="1"/>
</dbReference>
<proteinExistence type="predicted"/>
<name>A0ABP7SBF4_9BACT</name>
<protein>
    <submittedName>
        <fullName evidence="1">Uncharacterized protein</fullName>
    </submittedName>
</protein>
<dbReference type="Proteomes" id="UP001500567">
    <property type="component" value="Unassembled WGS sequence"/>
</dbReference>
<comment type="caution">
    <text evidence="1">The sequence shown here is derived from an EMBL/GenBank/DDBJ whole genome shotgun (WGS) entry which is preliminary data.</text>
</comment>